<dbReference type="Gene3D" id="3.40.50.300">
    <property type="entry name" value="P-loop containing nucleotide triphosphate hydrolases"/>
    <property type="match status" value="1"/>
</dbReference>
<reference evidence="2" key="1">
    <citation type="submission" date="2018-01" db="EMBL/GenBank/DDBJ databases">
        <title>Draft Genome Sequence of the Radioresistant Bacterium Deinococcus aerius TR0125, Isolated from the Higher Atmosphere above Japan.</title>
        <authorList>
            <person name="Satoh K."/>
            <person name="Arai H."/>
            <person name="Sanzen T."/>
            <person name="Kawaguchi Y."/>
            <person name="Hayashi H."/>
            <person name="Yokobori S."/>
            <person name="Yamagishi A."/>
            <person name="Oono Y."/>
            <person name="Narumi I."/>
        </authorList>
    </citation>
    <scope>NUCLEOTIDE SEQUENCE [LARGE SCALE GENOMIC DNA]</scope>
    <source>
        <strain evidence="2">TR0125</strain>
    </source>
</reference>
<evidence type="ECO:0000313" key="1">
    <source>
        <dbReference type="EMBL" id="GBF07884.1"/>
    </source>
</evidence>
<comment type="caution">
    <text evidence="1">The sequence shown here is derived from an EMBL/GenBank/DDBJ whole genome shotgun (WGS) entry which is preliminary data.</text>
</comment>
<accession>A0A2I9D038</accession>
<dbReference type="OrthoDB" id="3819922at2"/>
<dbReference type="Proteomes" id="UP000236569">
    <property type="component" value="Unassembled WGS sequence"/>
</dbReference>
<dbReference type="Pfam" id="PF13671">
    <property type="entry name" value="AAA_33"/>
    <property type="match status" value="1"/>
</dbReference>
<name>A0A2I9D038_9DEIO</name>
<dbReference type="GO" id="GO:0016301">
    <property type="term" value="F:kinase activity"/>
    <property type="evidence" value="ECO:0007669"/>
    <property type="project" value="UniProtKB-KW"/>
</dbReference>
<proteinExistence type="predicted"/>
<dbReference type="AlphaFoldDB" id="A0A2I9D038"/>
<dbReference type="InterPro" id="IPR027417">
    <property type="entry name" value="P-loop_NTPase"/>
</dbReference>
<gene>
    <name evidence="1" type="ORF">DAERI_190017</name>
</gene>
<dbReference type="EMBL" id="BFAG01000019">
    <property type="protein sequence ID" value="GBF07884.1"/>
    <property type="molecule type" value="Genomic_DNA"/>
</dbReference>
<dbReference type="PANTHER" id="PTHR37807">
    <property type="entry name" value="OS07G0160300 PROTEIN"/>
    <property type="match status" value="1"/>
</dbReference>
<evidence type="ECO:0000313" key="2">
    <source>
        <dbReference type="Proteomes" id="UP000236569"/>
    </source>
</evidence>
<keyword evidence="1" id="KW-0418">Kinase</keyword>
<dbReference type="SUPFAM" id="SSF52540">
    <property type="entry name" value="P-loop containing nucleoside triphosphate hydrolases"/>
    <property type="match status" value="1"/>
</dbReference>
<keyword evidence="2" id="KW-1185">Reference proteome</keyword>
<protein>
    <submittedName>
        <fullName evidence="1">Putative kinase protein</fullName>
    </submittedName>
</protein>
<sequence>MPPILIVFSGLPGTGKSTLARQLAGQERAIYLRVDTVEAALLNAGHRPITVEGYAVEYAVAEDNLLLGLSVVADCVNPVEATRAAWNDVAQRTGSHLINVEVVCSDMQEHRRRVETRRADPGSHTGQWSPPDWEQLQTYAREYEVWTSPRLVLDTAGRTPEENFEALRLLLAGQAHP</sequence>
<dbReference type="PANTHER" id="PTHR37807:SF3">
    <property type="entry name" value="OS07G0160300 PROTEIN"/>
    <property type="match status" value="1"/>
</dbReference>
<keyword evidence="1" id="KW-0808">Transferase</keyword>
<organism evidence="1 2">
    <name type="scientific">Deinococcus aerius</name>
    <dbReference type="NCBI Taxonomy" id="200253"/>
    <lineage>
        <taxon>Bacteria</taxon>
        <taxon>Thermotogati</taxon>
        <taxon>Deinococcota</taxon>
        <taxon>Deinococci</taxon>
        <taxon>Deinococcales</taxon>
        <taxon>Deinococcaceae</taxon>
        <taxon>Deinococcus</taxon>
    </lineage>
</organism>
<dbReference type="RefSeq" id="WP_103131175.1">
    <property type="nucleotide sequence ID" value="NZ_BFAG01000019.1"/>
</dbReference>